<evidence type="ECO:0000256" key="12">
    <source>
        <dbReference type="SAM" id="Phobius"/>
    </source>
</evidence>
<feature type="transmembrane region" description="Helical" evidence="12">
    <location>
        <begin position="229"/>
        <end position="258"/>
    </location>
</feature>
<protein>
    <submittedName>
        <fullName evidence="15">Glutamate receptor ionotropic, kainate</fullName>
    </submittedName>
</protein>
<dbReference type="InterPro" id="IPR001320">
    <property type="entry name" value="Iontro_rcpt_C"/>
</dbReference>
<evidence type="ECO:0000259" key="14">
    <source>
        <dbReference type="SMART" id="SM00918"/>
    </source>
</evidence>
<proteinExistence type="predicted"/>
<feature type="compositionally biased region" description="Polar residues" evidence="11">
    <location>
        <begin position="326"/>
        <end position="348"/>
    </location>
</feature>
<dbReference type="Proteomes" id="UP000735302">
    <property type="component" value="Unassembled WGS sequence"/>
</dbReference>
<keyword evidence="3 12" id="KW-0812">Transmembrane</keyword>
<dbReference type="EMBL" id="BLXT01007642">
    <property type="protein sequence ID" value="GFO40807.1"/>
    <property type="molecule type" value="Genomic_DNA"/>
</dbReference>
<dbReference type="FunFam" id="3.40.190.10:FF:000024">
    <property type="entry name" value="Glutamate receptor, ionotropic, delta 1"/>
    <property type="match status" value="1"/>
</dbReference>
<dbReference type="SMART" id="SM00079">
    <property type="entry name" value="PBPe"/>
    <property type="match status" value="1"/>
</dbReference>
<dbReference type="Gene3D" id="1.10.287.70">
    <property type="match status" value="2"/>
</dbReference>
<name>A0AAV4D9T1_9GAST</name>
<dbReference type="PANTHER" id="PTHR18966">
    <property type="entry name" value="IONOTROPIC GLUTAMATE RECEPTOR"/>
    <property type="match status" value="1"/>
</dbReference>
<keyword evidence="16" id="KW-1185">Reference proteome</keyword>
<evidence type="ECO:0000256" key="2">
    <source>
        <dbReference type="ARBA" id="ARBA00022448"/>
    </source>
</evidence>
<keyword evidence="10" id="KW-0407">Ion channel</keyword>
<evidence type="ECO:0000256" key="10">
    <source>
        <dbReference type="ARBA" id="ARBA00023303"/>
    </source>
</evidence>
<dbReference type="InterPro" id="IPR019594">
    <property type="entry name" value="Glu/Gly-bd"/>
</dbReference>
<evidence type="ECO:0000256" key="9">
    <source>
        <dbReference type="ARBA" id="ARBA00023286"/>
    </source>
</evidence>
<keyword evidence="2" id="KW-0813">Transport</keyword>
<keyword evidence="7 15" id="KW-0675">Receptor</keyword>
<keyword evidence="9" id="KW-1071">Ligand-gated ion channel</keyword>
<keyword evidence="4 12" id="KW-1133">Transmembrane helix</keyword>
<gene>
    <name evidence="15" type="ORF">PoB_006731200</name>
</gene>
<keyword evidence="6 12" id="KW-0472">Membrane</keyword>
<dbReference type="FunFam" id="1.10.287.70:FF:000143">
    <property type="entry name" value="Probable glutamate receptor"/>
    <property type="match status" value="1"/>
</dbReference>
<dbReference type="SMART" id="SM00918">
    <property type="entry name" value="Lig_chan-Glu_bd"/>
    <property type="match status" value="1"/>
</dbReference>
<evidence type="ECO:0000256" key="8">
    <source>
        <dbReference type="ARBA" id="ARBA00023180"/>
    </source>
</evidence>
<evidence type="ECO:0000256" key="1">
    <source>
        <dbReference type="ARBA" id="ARBA00004141"/>
    </source>
</evidence>
<keyword evidence="5" id="KW-0406">Ion transport</keyword>
<feature type="region of interest" description="Disordered" evidence="11">
    <location>
        <begin position="265"/>
        <end position="289"/>
    </location>
</feature>
<dbReference type="AlphaFoldDB" id="A0AAV4D9T1"/>
<dbReference type="SUPFAM" id="SSF81324">
    <property type="entry name" value="Voltage-gated potassium channels"/>
    <property type="match status" value="1"/>
</dbReference>
<dbReference type="GO" id="GO:0015276">
    <property type="term" value="F:ligand-gated monoatomic ion channel activity"/>
    <property type="evidence" value="ECO:0007669"/>
    <property type="project" value="InterPro"/>
</dbReference>
<dbReference type="Pfam" id="PF10613">
    <property type="entry name" value="Lig_chan-Glu_bd"/>
    <property type="match status" value="1"/>
</dbReference>
<dbReference type="SUPFAM" id="SSF53850">
    <property type="entry name" value="Periplasmic binding protein-like II"/>
    <property type="match status" value="1"/>
</dbReference>
<organism evidence="15 16">
    <name type="scientific">Plakobranchus ocellatus</name>
    <dbReference type="NCBI Taxonomy" id="259542"/>
    <lineage>
        <taxon>Eukaryota</taxon>
        <taxon>Metazoa</taxon>
        <taxon>Spiralia</taxon>
        <taxon>Lophotrochozoa</taxon>
        <taxon>Mollusca</taxon>
        <taxon>Gastropoda</taxon>
        <taxon>Heterobranchia</taxon>
        <taxon>Euthyneura</taxon>
        <taxon>Panpulmonata</taxon>
        <taxon>Sacoglossa</taxon>
        <taxon>Placobranchoidea</taxon>
        <taxon>Plakobranchidae</taxon>
        <taxon>Plakobranchus</taxon>
    </lineage>
</organism>
<feature type="non-terminal residue" evidence="15">
    <location>
        <position position="1"/>
    </location>
</feature>
<feature type="domain" description="Ionotropic glutamate receptor C-terminal" evidence="13">
    <location>
        <begin position="114"/>
        <end position="631"/>
    </location>
</feature>
<feature type="compositionally biased region" description="Polar residues" evidence="11">
    <location>
        <begin position="278"/>
        <end position="289"/>
    </location>
</feature>
<reference evidence="15 16" key="1">
    <citation type="journal article" date="2021" name="Elife">
        <title>Chloroplast acquisition without the gene transfer in kleptoplastic sea slugs, Plakobranchus ocellatus.</title>
        <authorList>
            <person name="Maeda T."/>
            <person name="Takahashi S."/>
            <person name="Yoshida T."/>
            <person name="Shimamura S."/>
            <person name="Takaki Y."/>
            <person name="Nagai Y."/>
            <person name="Toyoda A."/>
            <person name="Suzuki Y."/>
            <person name="Arimoto A."/>
            <person name="Ishii H."/>
            <person name="Satoh N."/>
            <person name="Nishiyama T."/>
            <person name="Hasebe M."/>
            <person name="Maruyama T."/>
            <person name="Minagawa J."/>
            <person name="Obokata J."/>
            <person name="Shigenobu S."/>
        </authorList>
    </citation>
    <scope>NUCLEOTIDE SEQUENCE [LARGE SCALE GENOMIC DNA]</scope>
</reference>
<comment type="caution">
    <text evidence="15">The sequence shown here is derived from an EMBL/GenBank/DDBJ whole genome shotgun (WGS) entry which is preliminary data.</text>
</comment>
<evidence type="ECO:0000313" key="15">
    <source>
        <dbReference type="EMBL" id="GFO40807.1"/>
    </source>
</evidence>
<evidence type="ECO:0000256" key="4">
    <source>
        <dbReference type="ARBA" id="ARBA00022989"/>
    </source>
</evidence>
<dbReference type="GO" id="GO:0016020">
    <property type="term" value="C:membrane"/>
    <property type="evidence" value="ECO:0007669"/>
    <property type="project" value="UniProtKB-SubCell"/>
</dbReference>
<evidence type="ECO:0000256" key="7">
    <source>
        <dbReference type="ARBA" id="ARBA00023170"/>
    </source>
</evidence>
<dbReference type="Pfam" id="PF00060">
    <property type="entry name" value="Lig_chan"/>
    <property type="match status" value="1"/>
</dbReference>
<evidence type="ECO:0000259" key="13">
    <source>
        <dbReference type="SMART" id="SM00079"/>
    </source>
</evidence>
<feature type="transmembrane region" description="Helical" evidence="12">
    <location>
        <begin position="644"/>
        <end position="669"/>
    </location>
</feature>
<keyword evidence="8" id="KW-0325">Glycoprotein</keyword>
<evidence type="ECO:0000256" key="3">
    <source>
        <dbReference type="ARBA" id="ARBA00022692"/>
    </source>
</evidence>
<accession>A0AAV4D9T1</accession>
<feature type="domain" description="Ionotropic glutamate receptor L-glutamate and glycine-binding" evidence="14">
    <location>
        <begin position="124"/>
        <end position="184"/>
    </location>
</feature>
<sequence length="715" mass="80149">SRPIDLEDKLLSFSHQTVEIFFDALQAQADSYNCSLDCSSNCSGCQRLFKEGLNQISGQDFEIFPKEAEDERRKIWFDIYRFASDGNIQVGWWSASEGLSLKQSAYPPNFTDNRLTVIVVVEPPFVFKNDTDPDNVSYYGYSIDVLSEIAKRVGFEYNVAECSSGGYGFLENGHWNGCIGNIVRGEADVILGALTVTVERDKVMDFTLPYYDFAGIQIMMKKEDSSTKLFYYASVFTTPAWLSILAVLTATSILLWAFERITQPRPYRNNHPSHKQETNQQLSCNEPSNHDATLSTISSEFFNLTVSSNHCNQETFTSHFDGDKISPSQKSTKLSNGDDNGNTKSTPNENKESDTEFHLTSQSHTNSTATLISEDQVVSTDVYKRNNRQWADADNSQNNVEKKDNSAYTIGDSIWFVVGALTMAGGGDPPKSIAGRVLVAGFWFFTVIIMSTFTANLAAFLTVSRLGTSISSLDDLAAQNEINYSAVKDTSVMEYFKRMANIENNFYEDWKSMSFVERTDQESRAVWDYPLGNKYNAIWKTIQRTGLIDTNQEGLDKVRAGGFALITESPIIRYYTSLHCDLEAVGEQFSTRPYAIGLKDKFPYTSDFSQAILDLQKDRVLGDLQFKWWSEDSGCMTENTNEGLGLYLLSGTFIVAGAGLALGVIALGLEHIIIRLRRPKESRDLIALYLEAHTVNVTWRPCDLATLRLSERSAS</sequence>
<evidence type="ECO:0000256" key="11">
    <source>
        <dbReference type="SAM" id="MobiDB-lite"/>
    </source>
</evidence>
<feature type="transmembrane region" description="Helical" evidence="12">
    <location>
        <begin position="437"/>
        <end position="461"/>
    </location>
</feature>
<evidence type="ECO:0000256" key="6">
    <source>
        <dbReference type="ARBA" id="ARBA00023136"/>
    </source>
</evidence>
<feature type="compositionally biased region" description="Polar residues" evidence="11">
    <location>
        <begin position="358"/>
        <end position="371"/>
    </location>
</feature>
<feature type="region of interest" description="Disordered" evidence="11">
    <location>
        <begin position="318"/>
        <end position="371"/>
    </location>
</feature>
<evidence type="ECO:0000313" key="16">
    <source>
        <dbReference type="Proteomes" id="UP000735302"/>
    </source>
</evidence>
<dbReference type="InterPro" id="IPR015683">
    <property type="entry name" value="Ionotropic_Glu_rcpt"/>
</dbReference>
<dbReference type="Gene3D" id="3.40.190.10">
    <property type="entry name" value="Periplasmic binding protein-like II"/>
    <property type="match status" value="3"/>
</dbReference>
<evidence type="ECO:0000256" key="5">
    <source>
        <dbReference type="ARBA" id="ARBA00023065"/>
    </source>
</evidence>
<comment type="subcellular location">
    <subcellularLocation>
        <location evidence="1">Membrane</location>
        <topology evidence="1">Multi-pass membrane protein</topology>
    </subcellularLocation>
</comment>